<dbReference type="KEGG" id="sphk:SKP52_03635"/>
<dbReference type="SUPFAM" id="SSF52833">
    <property type="entry name" value="Thioredoxin-like"/>
    <property type="match status" value="1"/>
</dbReference>
<evidence type="ECO:0000256" key="12">
    <source>
        <dbReference type="ARBA" id="ARBA00049091"/>
    </source>
</evidence>
<proteinExistence type="inferred from homology"/>
<dbReference type="GO" id="GO:0005737">
    <property type="term" value="C:cytoplasm"/>
    <property type="evidence" value="ECO:0007669"/>
    <property type="project" value="TreeGrafter"/>
</dbReference>
<dbReference type="FunFam" id="3.40.30.10:FF:000007">
    <property type="entry name" value="Thioredoxin-dependent thiol peroxidase"/>
    <property type="match status" value="1"/>
</dbReference>
<feature type="domain" description="Thioredoxin" evidence="13">
    <location>
        <begin position="4"/>
        <end position="155"/>
    </location>
</feature>
<evidence type="ECO:0000259" key="13">
    <source>
        <dbReference type="PROSITE" id="PS51352"/>
    </source>
</evidence>
<dbReference type="OrthoDB" id="9812811at2"/>
<dbReference type="EC" id="1.11.1.24" evidence="3"/>
<keyword evidence="15" id="KW-1185">Reference proteome</keyword>
<dbReference type="Gene3D" id="3.40.30.10">
    <property type="entry name" value="Glutaredoxin"/>
    <property type="match status" value="1"/>
</dbReference>
<comment type="function">
    <text evidence="1">Thiol-specific peroxidase that catalyzes the reduction of hydrogen peroxide and organic hydroperoxides to water and alcohols, respectively. Plays a role in cell protection against oxidative stress by detoxifying peroxides and as sensor of hydrogen peroxide-mediated signaling events.</text>
</comment>
<evidence type="ECO:0000313" key="14">
    <source>
        <dbReference type="EMBL" id="AJA07656.1"/>
    </source>
</evidence>
<dbReference type="InterPro" id="IPR013766">
    <property type="entry name" value="Thioredoxin_domain"/>
</dbReference>
<dbReference type="Proteomes" id="UP000030907">
    <property type="component" value="Chromosome"/>
</dbReference>
<gene>
    <name evidence="14" type="ORF">SKP52_03635</name>
</gene>
<keyword evidence="5" id="KW-0049">Antioxidant</keyword>
<keyword evidence="6" id="KW-0560">Oxidoreductase</keyword>
<dbReference type="InterPro" id="IPR000866">
    <property type="entry name" value="AhpC/TSA"/>
</dbReference>
<evidence type="ECO:0000256" key="5">
    <source>
        <dbReference type="ARBA" id="ARBA00022862"/>
    </source>
</evidence>
<keyword evidence="7" id="KW-1015">Disulfide bond</keyword>
<evidence type="ECO:0000313" key="15">
    <source>
        <dbReference type="Proteomes" id="UP000030907"/>
    </source>
</evidence>
<organism evidence="14 15">
    <name type="scientific">Sphingopyxis fribergensis</name>
    <dbReference type="NCBI Taxonomy" id="1515612"/>
    <lineage>
        <taxon>Bacteria</taxon>
        <taxon>Pseudomonadati</taxon>
        <taxon>Pseudomonadota</taxon>
        <taxon>Alphaproteobacteria</taxon>
        <taxon>Sphingomonadales</taxon>
        <taxon>Sphingomonadaceae</taxon>
        <taxon>Sphingopyxis</taxon>
    </lineage>
</organism>
<dbReference type="STRING" id="1515612.SKP52_03635"/>
<comment type="subunit">
    <text evidence="2">Monomer.</text>
</comment>
<dbReference type="GO" id="GO:0045454">
    <property type="term" value="P:cell redox homeostasis"/>
    <property type="evidence" value="ECO:0007669"/>
    <property type="project" value="TreeGrafter"/>
</dbReference>
<evidence type="ECO:0000256" key="10">
    <source>
        <dbReference type="ARBA" id="ARBA00038489"/>
    </source>
</evidence>
<reference evidence="14 15" key="1">
    <citation type="journal article" date="2015" name="Int. J. Syst. Evol. Microbiol.">
        <title>Description of Sphingopyxis fribergensis sp. nov. - a soil bacterium with the ability to degrade styrene and phenylacetic acid.</title>
        <authorList>
            <person name="Oelschlagel M."/>
            <person name="Ruckert C."/>
            <person name="Kalinowski J."/>
            <person name="Schmidt G."/>
            <person name="Schlomann M."/>
            <person name="Tischler D."/>
        </authorList>
    </citation>
    <scope>NUCLEOTIDE SEQUENCE [LARGE SCALE GENOMIC DNA]</scope>
    <source>
        <strain evidence="14 15">Kp5.2</strain>
    </source>
</reference>
<dbReference type="PANTHER" id="PTHR42801:SF4">
    <property type="entry name" value="AHPC_TSA FAMILY PROTEIN"/>
    <property type="match status" value="1"/>
</dbReference>
<evidence type="ECO:0000256" key="3">
    <source>
        <dbReference type="ARBA" id="ARBA00013017"/>
    </source>
</evidence>
<evidence type="ECO:0000256" key="11">
    <source>
        <dbReference type="ARBA" id="ARBA00042639"/>
    </source>
</evidence>
<dbReference type="AlphaFoldDB" id="A0A0A7PC39"/>
<dbReference type="GO" id="GO:0034599">
    <property type="term" value="P:cellular response to oxidative stress"/>
    <property type="evidence" value="ECO:0007669"/>
    <property type="project" value="TreeGrafter"/>
</dbReference>
<dbReference type="CDD" id="cd03017">
    <property type="entry name" value="PRX_BCP"/>
    <property type="match status" value="1"/>
</dbReference>
<dbReference type="PROSITE" id="PS51352">
    <property type="entry name" value="THIOREDOXIN_2"/>
    <property type="match status" value="1"/>
</dbReference>
<comment type="catalytic activity">
    <reaction evidence="12">
        <text>a hydroperoxide + [thioredoxin]-dithiol = an alcohol + [thioredoxin]-disulfide + H2O</text>
        <dbReference type="Rhea" id="RHEA:62620"/>
        <dbReference type="Rhea" id="RHEA-COMP:10698"/>
        <dbReference type="Rhea" id="RHEA-COMP:10700"/>
        <dbReference type="ChEBI" id="CHEBI:15377"/>
        <dbReference type="ChEBI" id="CHEBI:29950"/>
        <dbReference type="ChEBI" id="CHEBI:30879"/>
        <dbReference type="ChEBI" id="CHEBI:35924"/>
        <dbReference type="ChEBI" id="CHEBI:50058"/>
        <dbReference type="EC" id="1.11.1.24"/>
    </reaction>
</comment>
<evidence type="ECO:0000256" key="2">
    <source>
        <dbReference type="ARBA" id="ARBA00011245"/>
    </source>
</evidence>
<evidence type="ECO:0000256" key="9">
    <source>
        <dbReference type="ARBA" id="ARBA00032824"/>
    </source>
</evidence>
<dbReference type="HOGENOM" id="CLU_042529_14_1_5"/>
<dbReference type="RefSeq" id="WP_039571827.1">
    <property type="nucleotide sequence ID" value="NZ_CP009122.1"/>
</dbReference>
<evidence type="ECO:0000256" key="1">
    <source>
        <dbReference type="ARBA" id="ARBA00003330"/>
    </source>
</evidence>
<sequence>MSGPQIGDAIPAVQFLDADGAAIDLAALKSAPLVVYFYPKADTPGCTTEAQDFTRLAPEFAKLNAQVLAVSRDAPAKLCKFRDKYGLTVRLASDEDGAVCEAFGTWVEKQNYGRTYMGIERSTFLFGADGKLAKEWRKVRVKGHADAVLEAAKAL</sequence>
<protein>
    <recommendedName>
        <fullName evidence="3">thioredoxin-dependent peroxiredoxin</fullName>
        <ecNumber evidence="3">1.11.1.24</ecNumber>
    </recommendedName>
    <alternativeName>
        <fullName evidence="9">Thioredoxin peroxidase</fullName>
    </alternativeName>
    <alternativeName>
        <fullName evidence="11">Thioredoxin-dependent peroxiredoxin Bcp</fullName>
    </alternativeName>
</protein>
<dbReference type="PANTHER" id="PTHR42801">
    <property type="entry name" value="THIOREDOXIN-DEPENDENT PEROXIDE REDUCTASE"/>
    <property type="match status" value="1"/>
</dbReference>
<name>A0A0A7PC39_9SPHN</name>
<evidence type="ECO:0000256" key="6">
    <source>
        <dbReference type="ARBA" id="ARBA00023002"/>
    </source>
</evidence>
<dbReference type="InterPro" id="IPR036249">
    <property type="entry name" value="Thioredoxin-like_sf"/>
</dbReference>
<dbReference type="Pfam" id="PF00578">
    <property type="entry name" value="AhpC-TSA"/>
    <property type="match status" value="1"/>
</dbReference>
<evidence type="ECO:0000256" key="4">
    <source>
        <dbReference type="ARBA" id="ARBA00022559"/>
    </source>
</evidence>
<dbReference type="InterPro" id="IPR050924">
    <property type="entry name" value="Peroxiredoxin_BCP/PrxQ"/>
</dbReference>
<evidence type="ECO:0000256" key="8">
    <source>
        <dbReference type="ARBA" id="ARBA00023284"/>
    </source>
</evidence>
<comment type="similarity">
    <text evidence="10">Belongs to the peroxiredoxin family. BCP/PrxQ subfamily.</text>
</comment>
<evidence type="ECO:0000256" key="7">
    <source>
        <dbReference type="ARBA" id="ARBA00023157"/>
    </source>
</evidence>
<keyword evidence="8" id="KW-0676">Redox-active center</keyword>
<keyword evidence="4" id="KW-0575">Peroxidase</keyword>
<dbReference type="EMBL" id="CP009122">
    <property type="protein sequence ID" value="AJA07656.1"/>
    <property type="molecule type" value="Genomic_DNA"/>
</dbReference>
<accession>A0A0A7PC39</accession>
<dbReference type="GO" id="GO:0008379">
    <property type="term" value="F:thioredoxin peroxidase activity"/>
    <property type="evidence" value="ECO:0007669"/>
    <property type="project" value="TreeGrafter"/>
</dbReference>